<accession>A0A0M9A2S7</accession>
<keyword evidence="4" id="KW-1185">Reference proteome</keyword>
<evidence type="ECO:0000313" key="3">
    <source>
        <dbReference type="EMBL" id="KOX76115.1"/>
    </source>
</evidence>
<organism evidence="3 4">
    <name type="scientific">Melipona quadrifasciata</name>
    <dbReference type="NCBI Taxonomy" id="166423"/>
    <lineage>
        <taxon>Eukaryota</taxon>
        <taxon>Metazoa</taxon>
        <taxon>Ecdysozoa</taxon>
        <taxon>Arthropoda</taxon>
        <taxon>Hexapoda</taxon>
        <taxon>Insecta</taxon>
        <taxon>Pterygota</taxon>
        <taxon>Neoptera</taxon>
        <taxon>Endopterygota</taxon>
        <taxon>Hymenoptera</taxon>
        <taxon>Apocrita</taxon>
        <taxon>Aculeata</taxon>
        <taxon>Apoidea</taxon>
        <taxon>Anthophila</taxon>
        <taxon>Apidae</taxon>
        <taxon>Melipona</taxon>
    </lineage>
</organism>
<feature type="compositionally biased region" description="Basic and acidic residues" evidence="2">
    <location>
        <begin position="28"/>
        <end position="44"/>
    </location>
</feature>
<keyword evidence="1" id="KW-0175">Coiled coil</keyword>
<feature type="coiled-coil region" evidence="1">
    <location>
        <begin position="106"/>
        <end position="152"/>
    </location>
</feature>
<protein>
    <submittedName>
        <fullName evidence="3">Uncharacterized protein</fullName>
    </submittedName>
</protein>
<dbReference type="EMBL" id="KQ435753">
    <property type="protein sequence ID" value="KOX76115.1"/>
    <property type="molecule type" value="Genomic_DNA"/>
</dbReference>
<feature type="region of interest" description="Disordered" evidence="2">
    <location>
        <begin position="1"/>
        <end position="45"/>
    </location>
</feature>
<reference evidence="3 4" key="1">
    <citation type="submission" date="2015-07" db="EMBL/GenBank/DDBJ databases">
        <title>The genome of Melipona quadrifasciata.</title>
        <authorList>
            <person name="Pan H."/>
            <person name="Kapheim K."/>
        </authorList>
    </citation>
    <scope>NUCLEOTIDE SEQUENCE [LARGE SCALE GENOMIC DNA]</scope>
    <source>
        <strain evidence="3">0111107301</strain>
        <tissue evidence="3">Whole body</tissue>
    </source>
</reference>
<evidence type="ECO:0000256" key="2">
    <source>
        <dbReference type="SAM" id="MobiDB-lite"/>
    </source>
</evidence>
<dbReference type="AlphaFoldDB" id="A0A0M9A2S7"/>
<gene>
    <name evidence="3" type="ORF">WN51_11830</name>
</gene>
<evidence type="ECO:0000256" key="1">
    <source>
        <dbReference type="SAM" id="Coils"/>
    </source>
</evidence>
<proteinExistence type="predicted"/>
<sequence>MENEHGSLTEISTDSLSNTNSVQNVDNQCKELSDEERRKEDQKDVNLTLDLESMLPNYDRISENENEDSLEKLSAVLEQPEDSMILDGVQLVEDEQDDKDLNCILRERIESLNEVMRNLKEELRKEIELWRKEREELQLLREKDDALALEEATAAARAAAAAYAAESPLSNNLGNFPEQTKCDILDISSENVFTELTILEYEKRLAKYQDEYSLSQAEKRYNTRWKMMANAYKQKLMEVERLCNEELEKVQKNVDHLQPLKEMVSQWYLDEENHGDSIKRTDFVANVQKLDIFNENDTRNRYKFQKIDAEVNMAPEIFVARFKSDDLTKTDKLCG</sequence>
<name>A0A0M9A2S7_9HYME</name>
<evidence type="ECO:0000313" key="4">
    <source>
        <dbReference type="Proteomes" id="UP000053105"/>
    </source>
</evidence>
<dbReference type="OrthoDB" id="6817099at2759"/>
<dbReference type="Proteomes" id="UP000053105">
    <property type="component" value="Unassembled WGS sequence"/>
</dbReference>
<feature type="compositionally biased region" description="Polar residues" evidence="2">
    <location>
        <begin position="9"/>
        <end position="27"/>
    </location>
</feature>
<feature type="coiled-coil region" evidence="1">
    <location>
        <begin position="198"/>
        <end position="249"/>
    </location>
</feature>